<reference evidence="1 2" key="1">
    <citation type="submission" date="2022-01" db="EMBL/GenBank/DDBJ databases">
        <title>Whole genome-based taxonomy of the Shewanellaceae.</title>
        <authorList>
            <person name="Martin-Rodriguez A.J."/>
        </authorList>
    </citation>
    <scope>NUCLEOTIDE SEQUENCE [LARGE SCALE GENOMIC DNA]</scope>
    <source>
        <strain evidence="1 2">DSM 24955</strain>
    </source>
</reference>
<gene>
    <name evidence="1" type="ORF">L2737_04000</name>
</gene>
<evidence type="ECO:0000313" key="2">
    <source>
        <dbReference type="Proteomes" id="UP001202134"/>
    </source>
</evidence>
<dbReference type="EMBL" id="JAKIKU010000002">
    <property type="protein sequence ID" value="MCL1044495.1"/>
    <property type="molecule type" value="Genomic_DNA"/>
</dbReference>
<comment type="caution">
    <text evidence="1">The sequence shown here is derived from an EMBL/GenBank/DDBJ whole genome shotgun (WGS) entry which is preliminary data.</text>
</comment>
<protein>
    <submittedName>
        <fullName evidence="1">Uncharacterized protein</fullName>
    </submittedName>
</protein>
<accession>A0ABT0KM93</accession>
<evidence type="ECO:0000313" key="1">
    <source>
        <dbReference type="EMBL" id="MCL1044495.1"/>
    </source>
</evidence>
<dbReference type="RefSeq" id="WP_248954872.1">
    <property type="nucleotide sequence ID" value="NZ_JAKIKU010000002.1"/>
</dbReference>
<dbReference type="Proteomes" id="UP001202134">
    <property type="component" value="Unassembled WGS sequence"/>
</dbReference>
<organism evidence="1 2">
    <name type="scientific">Shewanella electrodiphila</name>
    <dbReference type="NCBI Taxonomy" id="934143"/>
    <lineage>
        <taxon>Bacteria</taxon>
        <taxon>Pseudomonadati</taxon>
        <taxon>Pseudomonadota</taxon>
        <taxon>Gammaproteobacteria</taxon>
        <taxon>Alteromonadales</taxon>
        <taxon>Shewanellaceae</taxon>
        <taxon>Shewanella</taxon>
    </lineage>
</organism>
<name>A0ABT0KM93_9GAMM</name>
<sequence>MKSNKAKDIHVVVHHIHHHMISFKWFENSRFSVVLIASMQFIEMLISNLPW</sequence>
<keyword evidence="2" id="KW-1185">Reference proteome</keyword>
<proteinExistence type="predicted"/>